<comment type="caution">
    <text evidence="1">The sequence shown here is derived from an EMBL/GenBank/DDBJ whole genome shotgun (WGS) entry which is preliminary data.</text>
</comment>
<organism evidence="1 2">
    <name type="scientific">Planosporangium mesophilum</name>
    <dbReference type="NCBI Taxonomy" id="689768"/>
    <lineage>
        <taxon>Bacteria</taxon>
        <taxon>Bacillati</taxon>
        <taxon>Actinomycetota</taxon>
        <taxon>Actinomycetes</taxon>
        <taxon>Micromonosporales</taxon>
        <taxon>Micromonosporaceae</taxon>
        <taxon>Planosporangium</taxon>
    </lineage>
</organism>
<dbReference type="Proteomes" id="UP000599074">
    <property type="component" value="Unassembled WGS sequence"/>
</dbReference>
<sequence length="170" mass="18807">MAALARPADGRPVPRRDRTSLPGLAVLGLTWLHTRGSALLGCVFGWGLASCTWVRVYRRVMTIDEQGWVPEACTLPTVERPLRLAEFDDLFATALRDQRRLSPTTLRWRLDPVAEPTARDLTDRENSCCSFFSFTFVSDGERVRLDVGVPVAYVDVLDALAERAAAGMAA</sequence>
<evidence type="ECO:0000313" key="2">
    <source>
        <dbReference type="Proteomes" id="UP000599074"/>
    </source>
</evidence>
<keyword evidence="2" id="KW-1185">Reference proteome</keyword>
<evidence type="ECO:0000313" key="1">
    <source>
        <dbReference type="EMBL" id="GII26458.1"/>
    </source>
</evidence>
<reference evidence="1" key="1">
    <citation type="submission" date="2021-01" db="EMBL/GenBank/DDBJ databases">
        <title>Whole genome shotgun sequence of Planosporangium mesophilum NBRC 109066.</title>
        <authorList>
            <person name="Komaki H."/>
            <person name="Tamura T."/>
        </authorList>
    </citation>
    <scope>NUCLEOTIDE SEQUENCE</scope>
    <source>
        <strain evidence="1">NBRC 109066</strain>
    </source>
</reference>
<accession>A0A8J3THB6</accession>
<dbReference type="EMBL" id="BOON01000079">
    <property type="protein sequence ID" value="GII26458.1"/>
    <property type="molecule type" value="Genomic_DNA"/>
</dbReference>
<dbReference type="AlphaFoldDB" id="A0A8J3THB6"/>
<gene>
    <name evidence="1" type="ORF">Pme01_60550</name>
</gene>
<protein>
    <submittedName>
        <fullName evidence="1">Uncharacterized protein</fullName>
    </submittedName>
</protein>
<name>A0A8J3THB6_9ACTN</name>
<proteinExistence type="predicted"/>